<evidence type="ECO:0000313" key="2">
    <source>
        <dbReference type="Proteomes" id="UP000253782"/>
    </source>
</evidence>
<comment type="caution">
    <text evidence="1">The sequence shown here is derived from an EMBL/GenBank/DDBJ whole genome shotgun (WGS) entry which is preliminary data.</text>
</comment>
<accession>A0A369UTT8</accession>
<dbReference type="EMBL" id="QQAH01000009">
    <property type="protein sequence ID" value="RDD81749.1"/>
    <property type="molecule type" value="Genomic_DNA"/>
</dbReference>
<name>A0A369UTT8_9GAMM</name>
<dbReference type="AlphaFoldDB" id="A0A369UTT8"/>
<dbReference type="InterPro" id="IPR019621">
    <property type="entry name" value="DUF2491"/>
</dbReference>
<evidence type="ECO:0000313" key="1">
    <source>
        <dbReference type="EMBL" id="RDD81749.1"/>
    </source>
</evidence>
<dbReference type="Pfam" id="PF10679">
    <property type="entry name" value="DUF2491"/>
    <property type="match status" value="1"/>
</dbReference>
<protein>
    <submittedName>
        <fullName evidence="1">DUF2491 family protein</fullName>
    </submittedName>
</protein>
<sequence>MSLFGKLFGGDDAAPAPVNDLPLKLRLGGAVAYDDTMFKANAGVLGFDAPQGNQMIEALGKVDLGAGSHLYRFYLTDDAWLQVNTTGASIDDIKLFVYAETKNPPTKAEFVRWTEPGSQIGSAQVIFEGKSYARVWGDSPAASWTPPVAYDESVEHPVGGEANFDLTHYSMLYQREVPELPGRFEYLFVTAEDYGPEEFCVVYSLGVDVTSADLTIT</sequence>
<reference evidence="1 2" key="1">
    <citation type="submission" date="2018-07" db="EMBL/GenBank/DDBJ databases">
        <title>Dyella tabacisoli L4-6T, whole genome shotgun sequence.</title>
        <authorList>
            <person name="Zhou X.-K."/>
            <person name="Li W.-J."/>
            <person name="Duan Y.-Q."/>
        </authorList>
    </citation>
    <scope>NUCLEOTIDE SEQUENCE [LARGE SCALE GENOMIC DNA]</scope>
    <source>
        <strain evidence="1 2">L4-6</strain>
    </source>
</reference>
<dbReference type="RefSeq" id="WP_114845615.1">
    <property type="nucleotide sequence ID" value="NZ_JBHSPE010000005.1"/>
</dbReference>
<organism evidence="1 2">
    <name type="scientific">Dyella tabacisoli</name>
    <dbReference type="NCBI Taxonomy" id="2282381"/>
    <lineage>
        <taxon>Bacteria</taxon>
        <taxon>Pseudomonadati</taxon>
        <taxon>Pseudomonadota</taxon>
        <taxon>Gammaproteobacteria</taxon>
        <taxon>Lysobacterales</taxon>
        <taxon>Rhodanobacteraceae</taxon>
        <taxon>Dyella</taxon>
    </lineage>
</organism>
<dbReference type="OrthoDB" id="6148994at2"/>
<gene>
    <name evidence="1" type="ORF">DVJ77_11385</name>
</gene>
<keyword evidence="2" id="KW-1185">Reference proteome</keyword>
<dbReference type="Proteomes" id="UP000253782">
    <property type="component" value="Unassembled WGS sequence"/>
</dbReference>
<proteinExistence type="predicted"/>